<evidence type="ECO:0000256" key="1">
    <source>
        <dbReference type="SAM" id="MobiDB-lite"/>
    </source>
</evidence>
<dbReference type="AlphaFoldDB" id="A0A1D2AE73"/>
<sequence>MSYQDAADVMHIGEEGPGPCLWCGEDWTNAVQGEMVPPGAVSGQPNGVEPWECHDSDACGPQSKPAVSGKPCAGQLARKSGPPLDKASMSVEDPAGLAWPHRSIPRLDPPWAALAAEYEATVAALEEELAVQTQHGAELADLLLQVADWLEAAQGGDSRAGQERSLALLAARSALRSLHAERAGLRSRLLAAARGARQGALYRCRAAACASELRRAWAEVRTLRRRLAEAELGQGGGDLGAPP</sequence>
<proteinExistence type="predicted"/>
<organism evidence="2">
    <name type="scientific">Auxenochlorella protothecoides</name>
    <name type="common">Green microalga</name>
    <name type="synonym">Chlorella protothecoides</name>
    <dbReference type="NCBI Taxonomy" id="3075"/>
    <lineage>
        <taxon>Eukaryota</taxon>
        <taxon>Viridiplantae</taxon>
        <taxon>Chlorophyta</taxon>
        <taxon>core chlorophytes</taxon>
        <taxon>Trebouxiophyceae</taxon>
        <taxon>Chlorellales</taxon>
        <taxon>Chlorellaceae</taxon>
        <taxon>Auxenochlorella</taxon>
    </lineage>
</organism>
<protein>
    <submittedName>
        <fullName evidence="2">Uncharacterized protein</fullName>
    </submittedName>
</protein>
<evidence type="ECO:0000313" key="2">
    <source>
        <dbReference type="EMBL" id="JAT77448.1"/>
    </source>
</evidence>
<accession>A0A1D2AE73</accession>
<feature type="region of interest" description="Disordered" evidence="1">
    <location>
        <begin position="60"/>
        <end position="88"/>
    </location>
</feature>
<dbReference type="EMBL" id="GDKF01001174">
    <property type="protein sequence ID" value="JAT77448.1"/>
    <property type="molecule type" value="Transcribed_RNA"/>
</dbReference>
<gene>
    <name evidence="2" type="ORF">g.18085</name>
</gene>
<name>A0A1D2AE73_AUXPR</name>
<reference evidence="2" key="1">
    <citation type="submission" date="2015-08" db="EMBL/GenBank/DDBJ databases">
        <authorList>
            <person name="Babu N.S."/>
            <person name="Beckwith C.J."/>
            <person name="Beseler K.G."/>
            <person name="Brison A."/>
            <person name="Carone J.V."/>
            <person name="Caskin T.P."/>
            <person name="Diamond M."/>
            <person name="Durham M.E."/>
            <person name="Foxe J.M."/>
            <person name="Go M."/>
            <person name="Henderson B.A."/>
            <person name="Jones I.B."/>
            <person name="McGettigan J.A."/>
            <person name="Micheletti S.J."/>
            <person name="Nasrallah M.E."/>
            <person name="Ortiz D."/>
            <person name="Piller C.R."/>
            <person name="Privatt S.R."/>
            <person name="Schneider S.L."/>
            <person name="Sharp S."/>
            <person name="Smith T.C."/>
            <person name="Stanton J.D."/>
            <person name="Ullery H.E."/>
            <person name="Wilson R.J."/>
            <person name="Serrano M.G."/>
            <person name="Buck G."/>
            <person name="Lee V."/>
            <person name="Wang Y."/>
            <person name="Carvalho R."/>
            <person name="Voegtly L."/>
            <person name="Shi R."/>
            <person name="Duckworth R."/>
            <person name="Johnson A."/>
            <person name="Loviza R."/>
            <person name="Walstead R."/>
            <person name="Shah Z."/>
            <person name="Kiflezghi M."/>
            <person name="Wade K."/>
            <person name="Ball S.L."/>
            <person name="Bradley K.W."/>
            <person name="Asai D.J."/>
            <person name="Bowman C.A."/>
            <person name="Russell D.A."/>
            <person name="Pope W.H."/>
            <person name="Jacobs-Sera D."/>
            <person name="Hendrix R.W."/>
            <person name="Hatfull G.F."/>
        </authorList>
    </citation>
    <scope>NUCLEOTIDE SEQUENCE</scope>
</reference>